<evidence type="ECO:0000256" key="7">
    <source>
        <dbReference type="ARBA" id="ARBA00050021"/>
    </source>
</evidence>
<dbReference type="EMBL" id="JAEINH010000006">
    <property type="protein sequence ID" value="MBI9115178.1"/>
    <property type="molecule type" value="Genomic_DNA"/>
</dbReference>
<evidence type="ECO:0000256" key="9">
    <source>
        <dbReference type="SAM" id="MobiDB-lite"/>
    </source>
</evidence>
<evidence type="ECO:0000256" key="2">
    <source>
        <dbReference type="ARBA" id="ARBA00022438"/>
    </source>
</evidence>
<reference evidence="11" key="1">
    <citation type="submission" date="2020-12" db="EMBL/GenBank/DDBJ databases">
        <title>Sanguibacter suaedae sp. nov., isolated from Suaeda aralocaspica.</title>
        <authorList>
            <person name="Ma Q."/>
        </authorList>
    </citation>
    <scope>NUCLEOTIDE SEQUENCE</scope>
    <source>
        <strain evidence="11">YZGR15</strain>
    </source>
</reference>
<dbReference type="Pfam" id="PF00883">
    <property type="entry name" value="Peptidase_M17"/>
    <property type="match status" value="1"/>
</dbReference>
<evidence type="ECO:0000313" key="12">
    <source>
        <dbReference type="Proteomes" id="UP000602087"/>
    </source>
</evidence>
<keyword evidence="2 11" id="KW-0031">Aminopeptidase</keyword>
<feature type="region of interest" description="Disordered" evidence="9">
    <location>
        <begin position="1"/>
        <end position="24"/>
    </location>
</feature>
<dbReference type="InterPro" id="IPR011356">
    <property type="entry name" value="Leucine_aapep/pepB"/>
</dbReference>
<dbReference type="PANTHER" id="PTHR11963">
    <property type="entry name" value="LEUCINE AMINOPEPTIDASE-RELATED"/>
    <property type="match status" value="1"/>
</dbReference>
<dbReference type="SUPFAM" id="SSF53187">
    <property type="entry name" value="Zn-dependent exopeptidases"/>
    <property type="match status" value="1"/>
</dbReference>
<evidence type="ECO:0000256" key="5">
    <source>
        <dbReference type="ARBA" id="ARBA00033172"/>
    </source>
</evidence>
<proteinExistence type="inferred from homology"/>
<dbReference type="GO" id="GO:0006508">
    <property type="term" value="P:proteolysis"/>
    <property type="evidence" value="ECO:0007669"/>
    <property type="project" value="UniProtKB-KW"/>
</dbReference>
<dbReference type="AlphaFoldDB" id="A0A934IC14"/>
<dbReference type="Proteomes" id="UP000602087">
    <property type="component" value="Unassembled WGS sequence"/>
</dbReference>
<accession>A0A934IC14</accession>
<feature type="compositionally biased region" description="Polar residues" evidence="9">
    <location>
        <begin position="1"/>
        <end position="11"/>
    </location>
</feature>
<protein>
    <recommendedName>
        <fullName evidence="7">Probable cytosol aminopeptidase</fullName>
    </recommendedName>
    <alternativeName>
        <fullName evidence="8">Leucine aminopeptidase</fullName>
    </alternativeName>
    <alternativeName>
        <fullName evidence="5">Leucyl aminopeptidase</fullName>
    </alternativeName>
</protein>
<dbReference type="SUPFAM" id="SSF52949">
    <property type="entry name" value="Macro domain-like"/>
    <property type="match status" value="1"/>
</dbReference>
<evidence type="ECO:0000256" key="4">
    <source>
        <dbReference type="ARBA" id="ARBA00022801"/>
    </source>
</evidence>
<keyword evidence="4" id="KW-0378">Hydrolase</keyword>
<keyword evidence="3" id="KW-0645">Protease</keyword>
<comment type="caution">
    <text evidence="11">The sequence shown here is derived from an EMBL/GenBank/DDBJ whole genome shotgun (WGS) entry which is preliminary data.</text>
</comment>
<evidence type="ECO:0000256" key="3">
    <source>
        <dbReference type="ARBA" id="ARBA00022670"/>
    </source>
</evidence>
<dbReference type="InterPro" id="IPR043472">
    <property type="entry name" value="Macro_dom-like"/>
</dbReference>
<evidence type="ECO:0000256" key="1">
    <source>
        <dbReference type="ARBA" id="ARBA00009528"/>
    </source>
</evidence>
<comment type="function">
    <text evidence="6">Presumably involved in the processing and regular turnover of intracellular proteins. Catalyzes the removal of unsubstituted N-terminal amino acids from various peptides.</text>
</comment>
<organism evidence="11 12">
    <name type="scientific">Sanguibacter suaedae</name>
    <dbReference type="NCBI Taxonomy" id="2795737"/>
    <lineage>
        <taxon>Bacteria</taxon>
        <taxon>Bacillati</taxon>
        <taxon>Actinomycetota</taxon>
        <taxon>Actinomycetes</taxon>
        <taxon>Micrococcales</taxon>
        <taxon>Sanguibacteraceae</taxon>
        <taxon>Sanguibacter</taxon>
    </lineage>
</organism>
<evidence type="ECO:0000259" key="10">
    <source>
        <dbReference type="PROSITE" id="PS00631"/>
    </source>
</evidence>
<dbReference type="GO" id="GO:0070006">
    <property type="term" value="F:metalloaminopeptidase activity"/>
    <property type="evidence" value="ECO:0007669"/>
    <property type="project" value="InterPro"/>
</dbReference>
<gene>
    <name evidence="11" type="ORF">JAV76_09175</name>
</gene>
<dbReference type="PROSITE" id="PS00631">
    <property type="entry name" value="CYTOSOL_AP"/>
    <property type="match status" value="1"/>
</dbReference>
<dbReference type="PANTHER" id="PTHR11963:SF23">
    <property type="entry name" value="CYTOSOL AMINOPEPTIDASE"/>
    <property type="match status" value="1"/>
</dbReference>
<comment type="similarity">
    <text evidence="1">Belongs to the peptidase M17 family.</text>
</comment>
<keyword evidence="12" id="KW-1185">Reference proteome</keyword>
<sequence length="536" mass="55862">MSPRTTDTPTRPASGPDADHVGRDLPEVVTAPGRLADCTFLEEGEVDAVLVAVGAPVEGDDELQPRAGTTDAAVRYGIDLAELAERADFSGAAGTVHTIDLPRPHRSGRTTLPWQGLPSRVVLVGVGRETTTDLRRAGAAVARATRGLGRALTTVAARADVAGATAFVEGYLLASYRTPTASARTGTPPAEQLVLLGPTPDHVVESAVRGAWATWLVRDLTNAPSSTKTPGWMADRATALADVEGLDVRVLGPDELAAGGFGGILAVGRGSASTPRLVTVSYVPFGSPPARGSKHVVLVGKGITYDTGGLSIKQREAMIPMKTDMAGAAVALSVVLSASRAQVKHRVTAVLPLAENHMGADSYRPGDVLTLHDGTTVEIANTDAEGRIVLADALSYADATLDPDVLVDVATLTGAASLGLGRGHAALYTEDEKLRVALESAADLTGERVWHMPLVEDYESALDSSLADLRHVPTDASIGGGSITAALFLRRFVPGRRWVHLDIAGPARATSAVHEVSKGASGYGARLLLRFLEKLR</sequence>
<dbReference type="InterPro" id="IPR008283">
    <property type="entry name" value="Peptidase_M17_N"/>
</dbReference>
<evidence type="ECO:0000256" key="8">
    <source>
        <dbReference type="ARBA" id="ARBA00050061"/>
    </source>
</evidence>
<evidence type="ECO:0000256" key="6">
    <source>
        <dbReference type="ARBA" id="ARBA00049972"/>
    </source>
</evidence>
<dbReference type="Gene3D" id="3.40.630.10">
    <property type="entry name" value="Zn peptidases"/>
    <property type="match status" value="1"/>
</dbReference>
<name>A0A934IC14_9MICO</name>
<dbReference type="InterPro" id="IPR000819">
    <property type="entry name" value="Peptidase_M17_C"/>
</dbReference>
<dbReference type="Pfam" id="PF02789">
    <property type="entry name" value="Peptidase_M17_N"/>
    <property type="match status" value="1"/>
</dbReference>
<evidence type="ECO:0000313" key="11">
    <source>
        <dbReference type="EMBL" id="MBI9115178.1"/>
    </source>
</evidence>
<dbReference type="CDD" id="cd00433">
    <property type="entry name" value="Peptidase_M17"/>
    <property type="match status" value="1"/>
</dbReference>
<dbReference type="GO" id="GO:0030145">
    <property type="term" value="F:manganese ion binding"/>
    <property type="evidence" value="ECO:0007669"/>
    <property type="project" value="InterPro"/>
</dbReference>
<dbReference type="PRINTS" id="PR00481">
    <property type="entry name" value="LAMNOPPTDASE"/>
</dbReference>
<feature type="domain" description="Cytosol aminopeptidase" evidence="10">
    <location>
        <begin position="381"/>
        <end position="388"/>
    </location>
</feature>
<dbReference type="Gene3D" id="3.40.220.10">
    <property type="entry name" value="Leucine Aminopeptidase, subunit E, domain 1"/>
    <property type="match status" value="1"/>
</dbReference>
<dbReference type="GO" id="GO:0005737">
    <property type="term" value="C:cytoplasm"/>
    <property type="evidence" value="ECO:0007669"/>
    <property type="project" value="InterPro"/>
</dbReference>